<evidence type="ECO:0000313" key="2">
    <source>
        <dbReference type="Proteomes" id="UP001057402"/>
    </source>
</evidence>
<dbReference type="Proteomes" id="UP001057402">
    <property type="component" value="Chromosome 10"/>
</dbReference>
<proteinExistence type="predicted"/>
<keyword evidence="2" id="KW-1185">Reference proteome</keyword>
<organism evidence="1 2">
    <name type="scientific">Melastoma candidum</name>
    <dbReference type="NCBI Taxonomy" id="119954"/>
    <lineage>
        <taxon>Eukaryota</taxon>
        <taxon>Viridiplantae</taxon>
        <taxon>Streptophyta</taxon>
        <taxon>Embryophyta</taxon>
        <taxon>Tracheophyta</taxon>
        <taxon>Spermatophyta</taxon>
        <taxon>Magnoliopsida</taxon>
        <taxon>eudicotyledons</taxon>
        <taxon>Gunneridae</taxon>
        <taxon>Pentapetalae</taxon>
        <taxon>rosids</taxon>
        <taxon>malvids</taxon>
        <taxon>Myrtales</taxon>
        <taxon>Melastomataceae</taxon>
        <taxon>Melastomatoideae</taxon>
        <taxon>Melastomateae</taxon>
        <taxon>Melastoma</taxon>
    </lineage>
</organism>
<name>A0ACB9M5E4_9MYRT</name>
<sequence>MDSTFLPPPIGVLSTPRHPRRHVSTTTTIKPPSSRVSAVLSRVPGGLAEKIPGIGQGDAIDRRSTDVVLAAPKTVYMDSWFDLLATNHLSHNVQAVTGIRTRKGGYEGLLEAVTGAYRSFGPEMQRSLVISALHRAFPKPILDLIRWVLPQSKIAREYYAAFTTIFFAWLVGPCEVREGEHNGMKEKNVVHIKKCRFLEGTNCVGMCQNMCKVPSQTFIKETLGMPVNMVPNFEDMSCEMIFGQEAPPVEDDPAFKQPCYKLCNSKKKHTLNCSG</sequence>
<comment type="caution">
    <text evidence="1">The sequence shown here is derived from an EMBL/GenBank/DDBJ whole genome shotgun (WGS) entry which is preliminary data.</text>
</comment>
<accession>A0ACB9M5E4</accession>
<dbReference type="EMBL" id="CM042889">
    <property type="protein sequence ID" value="KAI4319483.1"/>
    <property type="molecule type" value="Genomic_DNA"/>
</dbReference>
<gene>
    <name evidence="1" type="ORF">MLD38_033074</name>
</gene>
<protein>
    <submittedName>
        <fullName evidence="1">Uncharacterized protein</fullName>
    </submittedName>
</protein>
<reference evidence="2" key="1">
    <citation type="journal article" date="2023" name="Front. Plant Sci.">
        <title>Chromosomal-level genome assembly of Melastoma candidum provides insights into trichome evolution.</title>
        <authorList>
            <person name="Zhong Y."/>
            <person name="Wu W."/>
            <person name="Sun C."/>
            <person name="Zou P."/>
            <person name="Liu Y."/>
            <person name="Dai S."/>
            <person name="Zhou R."/>
        </authorList>
    </citation>
    <scope>NUCLEOTIDE SEQUENCE [LARGE SCALE GENOMIC DNA]</scope>
</reference>
<evidence type="ECO:0000313" key="1">
    <source>
        <dbReference type="EMBL" id="KAI4319483.1"/>
    </source>
</evidence>